<feature type="transmembrane region" description="Helical" evidence="1">
    <location>
        <begin position="70"/>
        <end position="89"/>
    </location>
</feature>
<feature type="transmembrane region" description="Helical" evidence="1">
    <location>
        <begin position="46"/>
        <end position="63"/>
    </location>
</feature>
<evidence type="ECO:0000259" key="2">
    <source>
        <dbReference type="Pfam" id="PF04892"/>
    </source>
</evidence>
<organism evidence="3 4">
    <name type="scientific">Paucihalobacter ruber</name>
    <dbReference type="NCBI Taxonomy" id="2567861"/>
    <lineage>
        <taxon>Bacteria</taxon>
        <taxon>Pseudomonadati</taxon>
        <taxon>Bacteroidota</taxon>
        <taxon>Flavobacteriia</taxon>
        <taxon>Flavobacteriales</taxon>
        <taxon>Flavobacteriaceae</taxon>
        <taxon>Paucihalobacter</taxon>
    </lineage>
</organism>
<comment type="caution">
    <text evidence="3">The sequence shown here is derived from an EMBL/GenBank/DDBJ whole genome shotgun (WGS) entry which is preliminary data.</text>
</comment>
<dbReference type="PANTHER" id="PTHR28008">
    <property type="entry name" value="DOMAIN PROTEIN, PUTATIVE (AFU_ORTHOLOGUE AFUA_3G10980)-RELATED"/>
    <property type="match status" value="1"/>
</dbReference>
<dbReference type="Pfam" id="PF04892">
    <property type="entry name" value="VanZ"/>
    <property type="match status" value="1"/>
</dbReference>
<reference evidence="3 4" key="1">
    <citation type="submission" date="2019-06" db="EMBL/GenBank/DDBJ databases">
        <title>Flavobacteriaceae Paucihalobacterium erythroidium CWB-1, complete genome.</title>
        <authorList>
            <person name="Wu S."/>
        </authorList>
    </citation>
    <scope>NUCLEOTIDE SEQUENCE [LARGE SCALE GENOMIC DNA]</scope>
    <source>
        <strain evidence="3 4">CWB-1</strain>
    </source>
</reference>
<dbReference type="OrthoDB" id="5472246at2"/>
<sequence>MITKLLSTLSRFALPLLICYVVLITVLSLVSLHNLPEINTGHDDKIFHALAYTVFVIVLFNFLQKANVKSAVWIAMIVSFAYGTVLEVLQKVLNTDRTFDIFDIFANGIGVIIGYFLVRGLYKLKLN</sequence>
<feature type="transmembrane region" description="Helical" evidence="1">
    <location>
        <begin position="101"/>
        <end position="122"/>
    </location>
</feature>
<accession>A0A506PQR3</accession>
<keyword evidence="4" id="KW-1185">Reference proteome</keyword>
<keyword evidence="1" id="KW-1133">Transmembrane helix</keyword>
<proteinExistence type="predicted"/>
<dbReference type="InterPro" id="IPR006976">
    <property type="entry name" value="VanZ-like"/>
</dbReference>
<dbReference type="NCBIfam" id="NF037970">
    <property type="entry name" value="vanZ_1"/>
    <property type="match status" value="1"/>
</dbReference>
<keyword evidence="1" id="KW-0812">Transmembrane</keyword>
<evidence type="ECO:0000313" key="4">
    <source>
        <dbReference type="Proteomes" id="UP000317332"/>
    </source>
</evidence>
<dbReference type="AlphaFoldDB" id="A0A506PQR3"/>
<keyword evidence="1" id="KW-0472">Membrane</keyword>
<protein>
    <submittedName>
        <fullName evidence="3">VanZ family protein</fullName>
    </submittedName>
</protein>
<feature type="transmembrane region" description="Helical" evidence="1">
    <location>
        <begin position="12"/>
        <end position="34"/>
    </location>
</feature>
<dbReference type="RefSeq" id="WP_140988858.1">
    <property type="nucleotide sequence ID" value="NZ_VHIQ01000001.1"/>
</dbReference>
<dbReference type="PANTHER" id="PTHR28008:SF1">
    <property type="entry name" value="DOMAIN PROTEIN, PUTATIVE (AFU_ORTHOLOGUE AFUA_3G10980)-RELATED"/>
    <property type="match status" value="1"/>
</dbReference>
<dbReference type="EMBL" id="VHIQ01000001">
    <property type="protein sequence ID" value="TPV35848.1"/>
    <property type="molecule type" value="Genomic_DNA"/>
</dbReference>
<feature type="domain" description="VanZ-like" evidence="2">
    <location>
        <begin position="46"/>
        <end position="119"/>
    </location>
</feature>
<evidence type="ECO:0000256" key="1">
    <source>
        <dbReference type="SAM" id="Phobius"/>
    </source>
</evidence>
<gene>
    <name evidence="3" type="ORF">FJ651_02720</name>
</gene>
<name>A0A506PQR3_9FLAO</name>
<dbReference type="Proteomes" id="UP000317332">
    <property type="component" value="Unassembled WGS sequence"/>
</dbReference>
<evidence type="ECO:0000313" key="3">
    <source>
        <dbReference type="EMBL" id="TPV35848.1"/>
    </source>
</evidence>